<protein>
    <submittedName>
        <fullName evidence="1">Uncharacterized protein</fullName>
    </submittedName>
</protein>
<dbReference type="Proteomes" id="UP000799436">
    <property type="component" value="Unassembled WGS sequence"/>
</dbReference>
<dbReference type="AlphaFoldDB" id="A0A6G1LDL4"/>
<accession>A0A6G1LDL4</accession>
<gene>
    <name evidence="1" type="ORF">EJ03DRAFT_373576</name>
</gene>
<proteinExistence type="predicted"/>
<keyword evidence="2" id="KW-1185">Reference proteome</keyword>
<dbReference type="EMBL" id="ML995824">
    <property type="protein sequence ID" value="KAF2770720.1"/>
    <property type="molecule type" value="Genomic_DNA"/>
</dbReference>
<reference evidence="1" key="1">
    <citation type="journal article" date="2020" name="Stud. Mycol.">
        <title>101 Dothideomycetes genomes: a test case for predicting lifestyles and emergence of pathogens.</title>
        <authorList>
            <person name="Haridas S."/>
            <person name="Albert R."/>
            <person name="Binder M."/>
            <person name="Bloem J."/>
            <person name="Labutti K."/>
            <person name="Salamov A."/>
            <person name="Andreopoulos B."/>
            <person name="Baker S."/>
            <person name="Barry K."/>
            <person name="Bills G."/>
            <person name="Bluhm B."/>
            <person name="Cannon C."/>
            <person name="Castanera R."/>
            <person name="Culley D."/>
            <person name="Daum C."/>
            <person name="Ezra D."/>
            <person name="Gonzalez J."/>
            <person name="Henrissat B."/>
            <person name="Kuo A."/>
            <person name="Liang C."/>
            <person name="Lipzen A."/>
            <person name="Lutzoni F."/>
            <person name="Magnuson J."/>
            <person name="Mondo S."/>
            <person name="Nolan M."/>
            <person name="Ohm R."/>
            <person name="Pangilinan J."/>
            <person name="Park H.-J."/>
            <person name="Ramirez L."/>
            <person name="Alfaro M."/>
            <person name="Sun H."/>
            <person name="Tritt A."/>
            <person name="Yoshinaga Y."/>
            <person name="Zwiers L.-H."/>
            <person name="Turgeon B."/>
            <person name="Goodwin S."/>
            <person name="Spatafora J."/>
            <person name="Crous P."/>
            <person name="Grigoriev I."/>
        </authorList>
    </citation>
    <scope>NUCLEOTIDE SEQUENCE</scope>
    <source>
        <strain evidence="1">CBS 116005</strain>
    </source>
</reference>
<name>A0A6G1LDL4_9PEZI</name>
<sequence length="191" mass="21630">MADQQSLEIICISCQTLQEAGTEQFKSIAPSTWMCRECIVNGLLPRFHAALRYEHQYPVKVDFIRRFERKEAEYHTPVRDRVYCTAHIKESKHVEGAALKGEAIALTPEQAEAARAAGEAVRVCGAMVCDRNTTSASEMPCYHCGSVTTIPRQAAAQNEEDQAIFQHLVRGRDYNYELDEDEDELWFGEVD</sequence>
<evidence type="ECO:0000313" key="1">
    <source>
        <dbReference type="EMBL" id="KAF2770720.1"/>
    </source>
</evidence>
<evidence type="ECO:0000313" key="2">
    <source>
        <dbReference type="Proteomes" id="UP000799436"/>
    </source>
</evidence>
<organism evidence="1 2">
    <name type="scientific">Teratosphaeria nubilosa</name>
    <dbReference type="NCBI Taxonomy" id="161662"/>
    <lineage>
        <taxon>Eukaryota</taxon>
        <taxon>Fungi</taxon>
        <taxon>Dikarya</taxon>
        <taxon>Ascomycota</taxon>
        <taxon>Pezizomycotina</taxon>
        <taxon>Dothideomycetes</taxon>
        <taxon>Dothideomycetidae</taxon>
        <taxon>Mycosphaerellales</taxon>
        <taxon>Teratosphaeriaceae</taxon>
        <taxon>Teratosphaeria</taxon>
    </lineage>
</organism>